<comment type="caution">
    <text evidence="1">The sequence shown here is derived from an EMBL/GenBank/DDBJ whole genome shotgun (WGS) entry which is preliminary data.</text>
</comment>
<gene>
    <name evidence="1" type="ORF">S01H1_73929</name>
</gene>
<dbReference type="EMBL" id="BARS01049425">
    <property type="protein sequence ID" value="GAG32814.1"/>
    <property type="molecule type" value="Genomic_DNA"/>
</dbReference>
<sequence length="108" mass="12275">IAATIADIKVYPRFLVYDKNRFSKGRQNVEIVGTWGFTSVPDDIRHVTAQISANVLTEMLRMQRIPDLITPVVEGGGSLGVLFRSPRVLTKNEKDILRRYRQLEVDFG</sequence>
<evidence type="ECO:0000313" key="1">
    <source>
        <dbReference type="EMBL" id="GAG32814.1"/>
    </source>
</evidence>
<feature type="non-terminal residue" evidence="1">
    <location>
        <position position="1"/>
    </location>
</feature>
<name>X0WP85_9ZZZZ</name>
<protein>
    <submittedName>
        <fullName evidence="1">Uncharacterized protein</fullName>
    </submittedName>
</protein>
<proteinExistence type="predicted"/>
<dbReference type="AlphaFoldDB" id="X0WP85"/>
<accession>X0WP85</accession>
<reference evidence="1" key="1">
    <citation type="journal article" date="2014" name="Front. Microbiol.">
        <title>High frequency of phylogenetically diverse reductive dehalogenase-homologous genes in deep subseafloor sedimentary metagenomes.</title>
        <authorList>
            <person name="Kawai M."/>
            <person name="Futagami T."/>
            <person name="Toyoda A."/>
            <person name="Takaki Y."/>
            <person name="Nishi S."/>
            <person name="Hori S."/>
            <person name="Arai W."/>
            <person name="Tsubouchi T."/>
            <person name="Morono Y."/>
            <person name="Uchiyama I."/>
            <person name="Ito T."/>
            <person name="Fujiyama A."/>
            <person name="Inagaki F."/>
            <person name="Takami H."/>
        </authorList>
    </citation>
    <scope>NUCLEOTIDE SEQUENCE</scope>
    <source>
        <strain evidence="1">Expedition CK06-06</strain>
    </source>
</reference>
<organism evidence="1">
    <name type="scientific">marine sediment metagenome</name>
    <dbReference type="NCBI Taxonomy" id="412755"/>
    <lineage>
        <taxon>unclassified sequences</taxon>
        <taxon>metagenomes</taxon>
        <taxon>ecological metagenomes</taxon>
    </lineage>
</organism>